<protein>
    <recommendedName>
        <fullName evidence="3">Transcriptional regulator</fullName>
    </recommendedName>
</protein>
<organism evidence="1 2">
    <name type="scientific">Paenibacillus donghaensis</name>
    <dbReference type="NCBI Taxonomy" id="414771"/>
    <lineage>
        <taxon>Bacteria</taxon>
        <taxon>Bacillati</taxon>
        <taxon>Bacillota</taxon>
        <taxon>Bacilli</taxon>
        <taxon>Bacillales</taxon>
        <taxon>Paenibacillaceae</taxon>
        <taxon>Paenibacillus</taxon>
    </lineage>
</organism>
<accession>A0A2Z2K7Z9</accession>
<dbReference type="InterPro" id="IPR006524">
    <property type="entry name" value="ArpU-like"/>
</dbReference>
<proteinExistence type="predicted"/>
<keyword evidence="2" id="KW-1185">Reference proteome</keyword>
<sequence>MNILDKLPLPVKREVRSKMETEFERYRLWKFITFQEREVSITAAWSDTPKGFTGTVSDQTGNIAAYNVNEPERRRQFCERVEYAVSRLPHKEQQVITQRYMQREVTFDFVVFNQTIDPPMSRGTYDKIKARAMTMLAMALNIEVEGLKEIF</sequence>
<reference evidence="1 2" key="1">
    <citation type="submission" date="2017-06" db="EMBL/GenBank/DDBJ databases">
        <title>Complete genome sequence of Paenibacillus donghaensis KCTC 13049T isolated from East Sea sediment, South Korea.</title>
        <authorList>
            <person name="Jung B.K."/>
            <person name="Hong S.-J."/>
            <person name="Shin J.-H."/>
        </authorList>
    </citation>
    <scope>NUCLEOTIDE SEQUENCE [LARGE SCALE GENOMIC DNA]</scope>
    <source>
        <strain evidence="1 2">KCTC 13049</strain>
    </source>
</reference>
<evidence type="ECO:0000313" key="2">
    <source>
        <dbReference type="Proteomes" id="UP000249890"/>
    </source>
</evidence>
<evidence type="ECO:0008006" key="3">
    <source>
        <dbReference type="Google" id="ProtNLM"/>
    </source>
</evidence>
<dbReference type="KEGG" id="pdh:B9T62_11115"/>
<dbReference type="EMBL" id="CP021780">
    <property type="protein sequence ID" value="ASA21287.1"/>
    <property type="molecule type" value="Genomic_DNA"/>
</dbReference>
<dbReference type="Gene3D" id="1.20.140.160">
    <property type="match status" value="1"/>
</dbReference>
<name>A0A2Z2K7Z9_9BACL</name>
<dbReference type="NCBIfam" id="TIGR01637">
    <property type="entry name" value="phage_arpU"/>
    <property type="match status" value="1"/>
</dbReference>
<evidence type="ECO:0000313" key="1">
    <source>
        <dbReference type="EMBL" id="ASA21287.1"/>
    </source>
</evidence>
<gene>
    <name evidence="1" type="ORF">B9T62_11115</name>
</gene>
<dbReference type="AlphaFoldDB" id="A0A2Z2K7Z9"/>
<dbReference type="Proteomes" id="UP000249890">
    <property type="component" value="Chromosome"/>
</dbReference>